<comment type="caution">
    <text evidence="2">The sequence shown here is derived from an EMBL/GenBank/DDBJ whole genome shotgun (WGS) entry which is preliminary data.</text>
</comment>
<feature type="transmembrane region" description="Helical" evidence="1">
    <location>
        <begin position="264"/>
        <end position="284"/>
    </location>
</feature>
<evidence type="ECO:0000256" key="1">
    <source>
        <dbReference type="SAM" id="Phobius"/>
    </source>
</evidence>
<feature type="transmembrane region" description="Helical" evidence="1">
    <location>
        <begin position="118"/>
        <end position="136"/>
    </location>
</feature>
<feature type="transmembrane region" description="Helical" evidence="1">
    <location>
        <begin position="7"/>
        <end position="26"/>
    </location>
</feature>
<dbReference type="Proteomes" id="UP000093366">
    <property type="component" value="Unassembled WGS sequence"/>
</dbReference>
<sequence length="383" mass="44434">MKTIISRYALYSLIAIEVLLMPYLVSSEFYIELEYYKFIVFFFPFVLVGAQSGFLYYNYTEKQDKFITLLLFGAIHALFCSLVFYNYSGQFLYSVSAFLMVMMVIIEQRVQVARHFTLALMVKPLISIFLIGFASLSYFYPSLGFEKIIFIGAFLSTFIIWSSAAFFSLRDKLNFREVGTLKDYTNLIKKGFFINVSTLLLMGMFFLDREIIKEYHPDFIGTYSFSFNISQFVILALTTIGYVNTVNLGESVANIDFDKIFKNLLFTYKIYFVLVVLFLIFISILDKFYEFPDLMLIAMIQVAFVGNFFSINSISAVALYKGMQKKMTAIFFGIFIVNIAFSYIFILNDTVYWAQLLKTGILLNVYSCFLLYSVYKSTSKKDF</sequence>
<feature type="transmembrane region" description="Helical" evidence="1">
    <location>
        <begin position="38"/>
        <end position="59"/>
    </location>
</feature>
<protein>
    <recommendedName>
        <fullName evidence="4">Polysaccharide biosynthesis protein C-terminal domain-containing protein</fullName>
    </recommendedName>
</protein>
<feature type="transmembrane region" description="Helical" evidence="1">
    <location>
        <begin position="66"/>
        <end position="85"/>
    </location>
</feature>
<dbReference type="AlphaFoldDB" id="A0A1C0TNB6"/>
<dbReference type="OrthoDB" id="6289737at2"/>
<evidence type="ECO:0000313" key="3">
    <source>
        <dbReference type="Proteomes" id="UP000093366"/>
    </source>
</evidence>
<dbReference type="RefSeq" id="WP_065791660.1">
    <property type="nucleotide sequence ID" value="NZ_MAUJ01000006.1"/>
</dbReference>
<feature type="transmembrane region" description="Helical" evidence="1">
    <location>
        <begin position="296"/>
        <end position="320"/>
    </location>
</feature>
<evidence type="ECO:0000313" key="2">
    <source>
        <dbReference type="EMBL" id="OCQ20174.1"/>
    </source>
</evidence>
<keyword evidence="1" id="KW-0472">Membrane</keyword>
<dbReference type="EMBL" id="MAUJ01000006">
    <property type="protein sequence ID" value="OCQ20174.1"/>
    <property type="molecule type" value="Genomic_DNA"/>
</dbReference>
<feature type="transmembrane region" description="Helical" evidence="1">
    <location>
        <begin position="219"/>
        <end position="243"/>
    </location>
</feature>
<feature type="transmembrane region" description="Helical" evidence="1">
    <location>
        <begin position="327"/>
        <end position="346"/>
    </location>
</feature>
<evidence type="ECO:0008006" key="4">
    <source>
        <dbReference type="Google" id="ProtNLM"/>
    </source>
</evidence>
<keyword evidence="1" id="KW-0812">Transmembrane</keyword>
<feature type="transmembrane region" description="Helical" evidence="1">
    <location>
        <begin position="190"/>
        <end position="207"/>
    </location>
</feature>
<feature type="transmembrane region" description="Helical" evidence="1">
    <location>
        <begin position="91"/>
        <end position="106"/>
    </location>
</feature>
<reference evidence="3" key="1">
    <citation type="submission" date="2016-07" db="EMBL/GenBank/DDBJ databases">
        <authorList>
            <person name="Florea S."/>
            <person name="Webb J.S."/>
            <person name="Jaromczyk J."/>
            <person name="Schardl C.L."/>
        </authorList>
    </citation>
    <scope>NUCLEOTIDE SEQUENCE [LARGE SCALE GENOMIC DNA]</scope>
    <source>
        <strain evidence="3">IPB1</strain>
    </source>
</reference>
<accession>A0A1C0TNB6</accession>
<feature type="transmembrane region" description="Helical" evidence="1">
    <location>
        <begin position="148"/>
        <end position="169"/>
    </location>
</feature>
<name>A0A1C0TNB6_9GAMM</name>
<proteinExistence type="predicted"/>
<feature type="transmembrane region" description="Helical" evidence="1">
    <location>
        <begin position="352"/>
        <end position="375"/>
    </location>
</feature>
<organism evidence="2 3">
    <name type="scientific">Pseudoalteromonas luteoviolacea</name>
    <dbReference type="NCBI Taxonomy" id="43657"/>
    <lineage>
        <taxon>Bacteria</taxon>
        <taxon>Pseudomonadati</taxon>
        <taxon>Pseudomonadota</taxon>
        <taxon>Gammaproteobacteria</taxon>
        <taxon>Alteromonadales</taxon>
        <taxon>Pseudoalteromonadaceae</taxon>
        <taxon>Pseudoalteromonas</taxon>
    </lineage>
</organism>
<gene>
    <name evidence="2" type="ORF">A7985_17225</name>
</gene>
<keyword evidence="1" id="KW-1133">Transmembrane helix</keyword>